<keyword evidence="3" id="KW-1185">Reference proteome</keyword>
<dbReference type="RefSeq" id="WP_320508053.1">
    <property type="nucleotide sequence ID" value="NZ_JAXCLW010000002.1"/>
</dbReference>
<dbReference type="EMBL" id="JAXCLW010000002">
    <property type="protein sequence ID" value="MDY0882997.1"/>
    <property type="molecule type" value="Genomic_DNA"/>
</dbReference>
<dbReference type="InterPro" id="IPR036390">
    <property type="entry name" value="WH_DNA-bd_sf"/>
</dbReference>
<dbReference type="PROSITE" id="PS50987">
    <property type="entry name" value="HTH_ARSR_2"/>
    <property type="match status" value="1"/>
</dbReference>
<protein>
    <submittedName>
        <fullName evidence="2">Helix-turn-helix transcriptional regulator</fullName>
    </submittedName>
</protein>
<sequence length="230" mass="24720">MIWTTNMAEIAALIGDTARANMLTALMDGRALTAGELAYLAGISASTASGHLAKLTDANLLSLVKQGRHRYFRLASPLVGNMLENLMAVAAIEGPKRYRPASPRDEALRRARTCFNHLAGRLGVAIADAMIAQQHILLDDDAGILTESGIAMFDAWGVNLTALRKQRRIFCKPCLDWSERRPHLGGAVGAGIAARCFDLGWIDRVRDSRAIHITSAGAAGLQAQFGISLD</sequence>
<organism evidence="2 3">
    <name type="scientific">Dongia soli</name>
    <dbReference type="NCBI Taxonomy" id="600628"/>
    <lineage>
        <taxon>Bacteria</taxon>
        <taxon>Pseudomonadati</taxon>
        <taxon>Pseudomonadota</taxon>
        <taxon>Alphaproteobacteria</taxon>
        <taxon>Rhodospirillales</taxon>
        <taxon>Dongiaceae</taxon>
        <taxon>Dongia</taxon>
    </lineage>
</organism>
<reference evidence="2 3" key="1">
    <citation type="journal article" date="2016" name="Antonie Van Leeuwenhoek">
        <title>Dongia soli sp. nov., isolated from soil from Dokdo, Korea.</title>
        <authorList>
            <person name="Kim D.U."/>
            <person name="Lee H."/>
            <person name="Kim H."/>
            <person name="Kim S.G."/>
            <person name="Ka J.O."/>
        </authorList>
    </citation>
    <scope>NUCLEOTIDE SEQUENCE [LARGE SCALE GENOMIC DNA]</scope>
    <source>
        <strain evidence="2 3">D78</strain>
    </source>
</reference>
<dbReference type="InterPro" id="IPR052543">
    <property type="entry name" value="HTH_Metal-responsive_Reg"/>
</dbReference>
<comment type="caution">
    <text evidence="2">The sequence shown here is derived from an EMBL/GenBank/DDBJ whole genome shotgun (WGS) entry which is preliminary data.</text>
</comment>
<evidence type="ECO:0000313" key="2">
    <source>
        <dbReference type="EMBL" id="MDY0882997.1"/>
    </source>
</evidence>
<dbReference type="InterPro" id="IPR001845">
    <property type="entry name" value="HTH_ArsR_DNA-bd_dom"/>
</dbReference>
<dbReference type="SMART" id="SM00418">
    <property type="entry name" value="HTH_ARSR"/>
    <property type="match status" value="1"/>
</dbReference>
<dbReference type="InterPro" id="IPR036388">
    <property type="entry name" value="WH-like_DNA-bd_sf"/>
</dbReference>
<evidence type="ECO:0000313" key="3">
    <source>
        <dbReference type="Proteomes" id="UP001279642"/>
    </source>
</evidence>
<dbReference type="PANTHER" id="PTHR39168">
    <property type="entry name" value="TRANSCRIPTIONAL REGULATOR-RELATED"/>
    <property type="match status" value="1"/>
</dbReference>
<name>A0ABU5EAS5_9PROT</name>
<dbReference type="Gene3D" id="1.10.10.10">
    <property type="entry name" value="Winged helix-like DNA-binding domain superfamily/Winged helix DNA-binding domain"/>
    <property type="match status" value="1"/>
</dbReference>
<dbReference type="PANTHER" id="PTHR39168:SF1">
    <property type="entry name" value="TRANSCRIPTIONAL REGULATORY PROTEIN"/>
    <property type="match status" value="1"/>
</dbReference>
<dbReference type="SUPFAM" id="SSF46785">
    <property type="entry name" value="Winged helix' DNA-binding domain"/>
    <property type="match status" value="1"/>
</dbReference>
<evidence type="ECO:0000259" key="1">
    <source>
        <dbReference type="PROSITE" id="PS50987"/>
    </source>
</evidence>
<dbReference type="Proteomes" id="UP001279642">
    <property type="component" value="Unassembled WGS sequence"/>
</dbReference>
<dbReference type="Pfam" id="PF12840">
    <property type="entry name" value="HTH_20"/>
    <property type="match status" value="1"/>
</dbReference>
<proteinExistence type="predicted"/>
<dbReference type="CDD" id="cd00090">
    <property type="entry name" value="HTH_ARSR"/>
    <property type="match status" value="1"/>
</dbReference>
<gene>
    <name evidence="2" type="ORF">SMD27_09085</name>
</gene>
<dbReference type="InterPro" id="IPR011991">
    <property type="entry name" value="ArsR-like_HTH"/>
</dbReference>
<accession>A0ABU5EAS5</accession>
<feature type="domain" description="HTH arsR-type" evidence="1">
    <location>
        <begin position="1"/>
        <end position="94"/>
    </location>
</feature>